<evidence type="ECO:0000256" key="1">
    <source>
        <dbReference type="SAM" id="MobiDB-lite"/>
    </source>
</evidence>
<dbReference type="AlphaFoldDB" id="A0A1G9AP97"/>
<gene>
    <name evidence="3" type="ORF">SAMN05216212_2104</name>
</gene>
<dbReference type="Proteomes" id="UP000199305">
    <property type="component" value="Unassembled WGS sequence"/>
</dbReference>
<evidence type="ECO:0000313" key="3">
    <source>
        <dbReference type="EMBL" id="SDK29189.1"/>
    </source>
</evidence>
<feature type="region of interest" description="Disordered" evidence="1">
    <location>
        <begin position="164"/>
        <end position="184"/>
    </location>
</feature>
<reference evidence="4" key="1">
    <citation type="submission" date="2016-10" db="EMBL/GenBank/DDBJ databases">
        <authorList>
            <person name="Varghese N."/>
            <person name="Submissions S."/>
        </authorList>
    </citation>
    <scope>NUCLEOTIDE SEQUENCE [LARGE SCALE GENOMIC DNA]</scope>
    <source>
        <strain evidence="4">CGMCC 1.10658</strain>
    </source>
</reference>
<dbReference type="OrthoDB" id="5783278at2"/>
<protein>
    <submittedName>
        <fullName evidence="3">Type IV pilus modification protein PilV</fullName>
    </submittedName>
</protein>
<evidence type="ECO:0000256" key="2">
    <source>
        <dbReference type="SAM" id="Phobius"/>
    </source>
</evidence>
<keyword evidence="2" id="KW-1133">Transmembrane helix</keyword>
<keyword evidence="2" id="KW-0812">Transmembrane</keyword>
<organism evidence="3 4">
    <name type="scientific">Microbulbifer yueqingensis</name>
    <dbReference type="NCBI Taxonomy" id="658219"/>
    <lineage>
        <taxon>Bacteria</taxon>
        <taxon>Pseudomonadati</taxon>
        <taxon>Pseudomonadota</taxon>
        <taxon>Gammaproteobacteria</taxon>
        <taxon>Cellvibrionales</taxon>
        <taxon>Microbulbiferaceae</taxon>
        <taxon>Microbulbifer</taxon>
    </lineage>
</organism>
<feature type="transmembrane region" description="Helical" evidence="2">
    <location>
        <begin position="16"/>
        <end position="37"/>
    </location>
</feature>
<keyword evidence="4" id="KW-1185">Reference proteome</keyword>
<sequence length="662" mass="69141">MGRARKALEVMSQARGIGLIEVLIAMFVLAVGVLALGKLQGDFYGVSAASKARTEALAIAQGRLEEMRNYMHEAGSLAEFYALYPVGTDSNLAEIDGVNASFARKETIVANGQLRSVAVSVEWMDAAGKTQAVSLDTELAYTAPGAPGALAAVRNDFLVPSPTGRARLGEGTVPEGVDPPSNNDGTKMYIADGERKLVFGNKIVLTLEDACKADNAECLNFVRIMGRVYIDKATQGKLAPADVFVHASDAAFCTRYYFSSADEKEGIAIDKATSSDLLTKSGDYAYFHYTCYLGGGWHGNIGLLLSGGIKQTDKVCQGDPVSTNNWEAPVIAVRRAYRGMLYTLNDGGEPVTKEGVIAYKSHGIADGAVLGDSANGDHPHDFVISSLSADSTGGSNCISQGVMVRADATSADPGDLFAGNPDDFVCLNGDYLDSYASDKYGHDATCPFDPTAPPVERYIVRGSISVSANSGAAVTQGILDAIEVYTSDGPGNCLLSGFVNNQAEYECDVYDWGSGWNGMIYAEAPGKELELSCSPSPLELLSVKGDSSGNDIGCVAGNYALISGRVDTANENKVLASVAISGGSCYWGNAGLFYECITDSYDANAGGGWDGALTFTLSGGVTCPAIGTPGPLVLDGGVATATGISGKNALNIDIQNDLDLCP</sequence>
<dbReference type="STRING" id="658219.SAMN05216212_2104"/>
<keyword evidence="2" id="KW-0472">Membrane</keyword>
<dbReference type="EMBL" id="FNFH01000003">
    <property type="protein sequence ID" value="SDK29189.1"/>
    <property type="molecule type" value="Genomic_DNA"/>
</dbReference>
<dbReference type="RefSeq" id="WP_139169489.1">
    <property type="nucleotide sequence ID" value="NZ_FNFH01000003.1"/>
</dbReference>
<proteinExistence type="predicted"/>
<evidence type="ECO:0000313" key="4">
    <source>
        <dbReference type="Proteomes" id="UP000199305"/>
    </source>
</evidence>
<accession>A0A1G9AP97</accession>
<name>A0A1G9AP97_9GAMM</name>